<keyword evidence="3" id="KW-1185">Reference proteome</keyword>
<protein>
    <submittedName>
        <fullName evidence="2">Uncharacterized protein</fullName>
    </submittedName>
</protein>
<accession>A0ABS8ZB13</accession>
<sequence>MAEERRNNPQPRNRPGEHSGKCVGVYEIGLRKVARILLASGFVVTAYLGVSAVIPEIGSDVVVAGALSPDEPVEDFTIVG</sequence>
<feature type="transmembrane region" description="Helical" evidence="1">
    <location>
        <begin position="36"/>
        <end position="54"/>
    </location>
</feature>
<proteinExistence type="predicted"/>
<keyword evidence="1" id="KW-0472">Membrane</keyword>
<gene>
    <name evidence="2" type="ORF">LWC34_16085</name>
</gene>
<evidence type="ECO:0000256" key="1">
    <source>
        <dbReference type="SAM" id="Phobius"/>
    </source>
</evidence>
<comment type="caution">
    <text evidence="2">The sequence shown here is derived from an EMBL/GenBank/DDBJ whole genome shotgun (WGS) entry which is preliminary data.</text>
</comment>
<dbReference type="RefSeq" id="WP_233725868.1">
    <property type="nucleotide sequence ID" value="NZ_JAJVCN010000001.1"/>
</dbReference>
<name>A0ABS8ZB13_9PSEU</name>
<evidence type="ECO:0000313" key="3">
    <source>
        <dbReference type="Proteomes" id="UP001521150"/>
    </source>
</evidence>
<organism evidence="2 3">
    <name type="scientific">Kibdelosporangium philippinense</name>
    <dbReference type="NCBI Taxonomy" id="211113"/>
    <lineage>
        <taxon>Bacteria</taxon>
        <taxon>Bacillati</taxon>
        <taxon>Actinomycetota</taxon>
        <taxon>Actinomycetes</taxon>
        <taxon>Pseudonocardiales</taxon>
        <taxon>Pseudonocardiaceae</taxon>
        <taxon>Kibdelosporangium</taxon>
    </lineage>
</organism>
<keyword evidence="1" id="KW-0812">Transmembrane</keyword>
<evidence type="ECO:0000313" key="2">
    <source>
        <dbReference type="EMBL" id="MCE7004344.1"/>
    </source>
</evidence>
<keyword evidence="1" id="KW-1133">Transmembrane helix</keyword>
<dbReference type="Proteomes" id="UP001521150">
    <property type="component" value="Unassembled WGS sequence"/>
</dbReference>
<reference evidence="2 3" key="1">
    <citation type="submission" date="2021-12" db="EMBL/GenBank/DDBJ databases">
        <title>Genome sequence of Kibdelosporangium philippinense ATCC 49844.</title>
        <authorList>
            <person name="Fedorov E.A."/>
            <person name="Omeragic M."/>
            <person name="Shalygina K.F."/>
            <person name="Maclea K.S."/>
        </authorList>
    </citation>
    <scope>NUCLEOTIDE SEQUENCE [LARGE SCALE GENOMIC DNA]</scope>
    <source>
        <strain evidence="2 3">ATCC 49844</strain>
    </source>
</reference>
<dbReference type="EMBL" id="JAJVCN010000001">
    <property type="protein sequence ID" value="MCE7004344.1"/>
    <property type="molecule type" value="Genomic_DNA"/>
</dbReference>